<evidence type="ECO:0000256" key="4">
    <source>
        <dbReference type="ARBA" id="ARBA00022729"/>
    </source>
</evidence>
<evidence type="ECO:0000256" key="1">
    <source>
        <dbReference type="ARBA" id="ARBA00004196"/>
    </source>
</evidence>
<evidence type="ECO:0000313" key="6">
    <source>
        <dbReference type="EMBL" id="NDY84321.1"/>
    </source>
</evidence>
<comment type="caution">
    <text evidence="6">The sequence shown here is derived from an EMBL/GenBank/DDBJ whole genome shotgun (WGS) entry which is preliminary data.</text>
</comment>
<evidence type="ECO:0000256" key="3">
    <source>
        <dbReference type="ARBA" id="ARBA00022448"/>
    </source>
</evidence>
<dbReference type="InterPro" id="IPR004682">
    <property type="entry name" value="TRAP_DctP"/>
</dbReference>
<keyword evidence="4 5" id="KW-0732">Signal</keyword>
<dbReference type="RefSeq" id="WP_163656142.1">
    <property type="nucleotide sequence ID" value="NZ_JAAGRN010000011.1"/>
</dbReference>
<comment type="subcellular location">
    <subcellularLocation>
        <location evidence="1">Cell envelope</location>
    </subcellularLocation>
</comment>
<evidence type="ECO:0000256" key="2">
    <source>
        <dbReference type="ARBA" id="ARBA00009023"/>
    </source>
</evidence>
<dbReference type="InterPro" id="IPR018389">
    <property type="entry name" value="DctP_fam"/>
</dbReference>
<reference evidence="6" key="1">
    <citation type="submission" date="2020-02" db="EMBL/GenBank/DDBJ databases">
        <authorList>
            <person name="Chen W.-M."/>
        </authorList>
    </citation>
    <scope>NUCLEOTIDE SEQUENCE</scope>
    <source>
        <strain evidence="6">NBD-18</strain>
    </source>
</reference>
<organism evidence="6">
    <name type="scientific">Sheuella amnicola</name>
    <dbReference type="NCBI Taxonomy" id="2707330"/>
    <lineage>
        <taxon>Bacteria</taxon>
        <taxon>Pseudomonadati</taxon>
        <taxon>Pseudomonadota</taxon>
        <taxon>Betaproteobacteria</taxon>
        <taxon>Burkholderiales</taxon>
        <taxon>Alcaligenaceae</taxon>
        <taxon>Sheuella</taxon>
    </lineage>
</organism>
<dbReference type="InterPro" id="IPR038404">
    <property type="entry name" value="TRAP_DctP_sf"/>
</dbReference>
<protein>
    <submittedName>
        <fullName evidence="6">TRAP transporter substrate-binding protein</fullName>
    </submittedName>
</protein>
<feature type="chain" id="PRO_5025465535" evidence="5">
    <location>
        <begin position="23"/>
        <end position="328"/>
    </location>
</feature>
<dbReference type="GO" id="GO:0030288">
    <property type="term" value="C:outer membrane-bounded periplasmic space"/>
    <property type="evidence" value="ECO:0007669"/>
    <property type="project" value="InterPro"/>
</dbReference>
<dbReference type="CDD" id="cd13603">
    <property type="entry name" value="PBP2_TRAP_Siap_TeaA_like"/>
    <property type="match status" value="1"/>
</dbReference>
<dbReference type="PANTHER" id="PTHR33376">
    <property type="match status" value="1"/>
</dbReference>
<dbReference type="GO" id="GO:0055085">
    <property type="term" value="P:transmembrane transport"/>
    <property type="evidence" value="ECO:0007669"/>
    <property type="project" value="InterPro"/>
</dbReference>
<dbReference type="PANTHER" id="PTHR33376:SF4">
    <property type="entry name" value="SIALIC ACID-BINDING PERIPLASMIC PROTEIN SIAP"/>
    <property type="match status" value="1"/>
</dbReference>
<comment type="similarity">
    <text evidence="2">Belongs to the bacterial solute-binding protein 7 family.</text>
</comment>
<proteinExistence type="inferred from homology"/>
<name>A0A6B2R1X2_9BURK</name>
<dbReference type="Pfam" id="PF03480">
    <property type="entry name" value="DctP"/>
    <property type="match status" value="1"/>
</dbReference>
<evidence type="ECO:0000256" key="5">
    <source>
        <dbReference type="SAM" id="SignalP"/>
    </source>
</evidence>
<dbReference type="Gene3D" id="3.40.190.170">
    <property type="entry name" value="Bacterial extracellular solute-binding protein, family 7"/>
    <property type="match status" value="1"/>
</dbReference>
<dbReference type="AlphaFoldDB" id="A0A6B2R1X2"/>
<keyword evidence="3" id="KW-0813">Transport</keyword>
<gene>
    <name evidence="6" type="ORF">G3I67_13895</name>
</gene>
<sequence>MKSFSKSVALTSLVLAAWGAQAQTKLTLGHNAAVGNPKHEASVKFAELVNQKSNGKYVVQVAPAAQLGDDVPILTSLRNGSVDFAANSQGSISTVVPEYAAFGMPFLFPNLPTAWKVLDGPVGAELAKATEGKGMVVLGYWDNGIRHISNNTRPINAPADLKGLKIRTPPDAVTIDIIKALGGEPEQIKFSELYVALQQGVVNGQENPLMNIWSSKLYEVQKNISMTAHKYEMTPFVMSKRTYDKMSEADRKMIREAAAEATKYNRQLSLESDNKLEGELKAKGVAINRPDLAPFNAATASVTDKWIAGPQGKFVKQVVDAAKQARGN</sequence>
<accession>A0A6B2R1X2</accession>
<dbReference type="NCBIfam" id="NF037995">
    <property type="entry name" value="TRAP_S1"/>
    <property type="match status" value="1"/>
</dbReference>
<dbReference type="PIRSF" id="PIRSF006470">
    <property type="entry name" value="DctB"/>
    <property type="match status" value="1"/>
</dbReference>
<feature type="signal peptide" evidence="5">
    <location>
        <begin position="1"/>
        <end position="22"/>
    </location>
</feature>
<dbReference type="NCBIfam" id="TIGR00787">
    <property type="entry name" value="dctP"/>
    <property type="match status" value="1"/>
</dbReference>
<dbReference type="EMBL" id="JAAGRN010000011">
    <property type="protein sequence ID" value="NDY84321.1"/>
    <property type="molecule type" value="Genomic_DNA"/>
</dbReference>